<dbReference type="Proteomes" id="UP001583186">
    <property type="component" value="Unassembled WGS sequence"/>
</dbReference>
<sequence>MSLRLAIFASLVGMAFSASTTSIAPFSTEVLVSSSTPAPMPTLITSTVALGSWDKGCAPSAGGFFSGFIPVDEDESNLATFRVTVRTTNPLVFYCTAGRHCQDGMYGIVNPANKSEAGGHSLTSYSAMAKNASSNISPPAVMGGTLAFNGTTINETTNGTVCGGNSANITSASTWCIPYIPNISSSAVALEQSIWAVMAAAMVGAVSLV</sequence>
<feature type="signal peptide" evidence="1">
    <location>
        <begin position="1"/>
        <end position="17"/>
    </location>
</feature>
<gene>
    <name evidence="2" type="ORF">Sste5346_007373</name>
</gene>
<dbReference type="InterPro" id="IPR052953">
    <property type="entry name" value="Ser-rich/MCO-related"/>
</dbReference>
<feature type="chain" id="PRO_5045319954" description="Extracellular serine-rich protein" evidence="1">
    <location>
        <begin position="18"/>
        <end position="209"/>
    </location>
</feature>
<keyword evidence="1" id="KW-0732">Signal</keyword>
<keyword evidence="3" id="KW-1185">Reference proteome</keyword>
<comment type="caution">
    <text evidence="2">The sequence shown here is derived from an EMBL/GenBank/DDBJ whole genome shotgun (WGS) entry which is preliminary data.</text>
</comment>
<organism evidence="2 3">
    <name type="scientific">Sporothrix stenoceras</name>
    <dbReference type="NCBI Taxonomy" id="5173"/>
    <lineage>
        <taxon>Eukaryota</taxon>
        <taxon>Fungi</taxon>
        <taxon>Dikarya</taxon>
        <taxon>Ascomycota</taxon>
        <taxon>Pezizomycotina</taxon>
        <taxon>Sordariomycetes</taxon>
        <taxon>Sordariomycetidae</taxon>
        <taxon>Ophiostomatales</taxon>
        <taxon>Ophiostomataceae</taxon>
        <taxon>Sporothrix</taxon>
    </lineage>
</organism>
<evidence type="ECO:0000313" key="3">
    <source>
        <dbReference type="Proteomes" id="UP001583186"/>
    </source>
</evidence>
<evidence type="ECO:0008006" key="4">
    <source>
        <dbReference type="Google" id="ProtNLM"/>
    </source>
</evidence>
<evidence type="ECO:0000256" key="1">
    <source>
        <dbReference type="SAM" id="SignalP"/>
    </source>
</evidence>
<dbReference type="EMBL" id="JAWCUI010000049">
    <property type="protein sequence ID" value="KAL1891829.1"/>
    <property type="molecule type" value="Genomic_DNA"/>
</dbReference>
<accession>A0ABR3YWY0</accession>
<dbReference type="Gene3D" id="2.60.40.420">
    <property type="entry name" value="Cupredoxins - blue copper proteins"/>
    <property type="match status" value="1"/>
</dbReference>
<proteinExistence type="predicted"/>
<reference evidence="2 3" key="1">
    <citation type="journal article" date="2024" name="IMA Fungus">
        <title>IMA Genome - F19 : A genome assembly and annotation guide to empower mycologists, including annotated draft genome sequences of Ceratocystis pirilliformis, Diaporthe australafricana, Fusarium ophioides, Paecilomyces lecythidis, and Sporothrix stenoceras.</title>
        <authorList>
            <person name="Aylward J."/>
            <person name="Wilson A.M."/>
            <person name="Visagie C.M."/>
            <person name="Spraker J."/>
            <person name="Barnes I."/>
            <person name="Buitendag C."/>
            <person name="Ceriani C."/>
            <person name="Del Mar Angel L."/>
            <person name="du Plessis D."/>
            <person name="Fuchs T."/>
            <person name="Gasser K."/>
            <person name="Kramer D."/>
            <person name="Li W."/>
            <person name="Munsamy K."/>
            <person name="Piso A."/>
            <person name="Price J.L."/>
            <person name="Sonnekus B."/>
            <person name="Thomas C."/>
            <person name="van der Nest A."/>
            <person name="van Dijk A."/>
            <person name="van Heerden A."/>
            <person name="van Vuuren N."/>
            <person name="Yilmaz N."/>
            <person name="Duong T.A."/>
            <person name="van der Merwe N.A."/>
            <person name="Wingfield M.J."/>
            <person name="Wingfield B.D."/>
        </authorList>
    </citation>
    <scope>NUCLEOTIDE SEQUENCE [LARGE SCALE GENOMIC DNA]</scope>
    <source>
        <strain evidence="2 3">CMW 5346</strain>
    </source>
</reference>
<dbReference type="SUPFAM" id="SSF49503">
    <property type="entry name" value="Cupredoxins"/>
    <property type="match status" value="1"/>
</dbReference>
<evidence type="ECO:0000313" key="2">
    <source>
        <dbReference type="EMBL" id="KAL1891829.1"/>
    </source>
</evidence>
<dbReference type="PANTHER" id="PTHR34883">
    <property type="entry name" value="SERINE-RICH PROTEIN, PUTATIVE-RELATED-RELATED"/>
    <property type="match status" value="1"/>
</dbReference>
<name>A0ABR3YWY0_9PEZI</name>
<protein>
    <recommendedName>
        <fullName evidence="4">Extracellular serine-rich protein</fullName>
    </recommendedName>
</protein>
<dbReference type="PANTHER" id="PTHR34883:SF15">
    <property type="entry name" value="EXTRACELLULAR SERINE-RICH PROTEIN"/>
    <property type="match status" value="1"/>
</dbReference>
<dbReference type="InterPro" id="IPR008972">
    <property type="entry name" value="Cupredoxin"/>
</dbReference>